<accession>A0A0D8FXZ9</accession>
<keyword evidence="3" id="KW-1185">Reference proteome</keyword>
<dbReference type="EMBL" id="JXUW01000001">
    <property type="protein sequence ID" value="KJE78143.1"/>
    <property type="molecule type" value="Genomic_DNA"/>
</dbReference>
<dbReference type="AlphaFoldDB" id="A0A0D8FXZ9"/>
<dbReference type="InterPro" id="IPR001753">
    <property type="entry name" value="Enoyl-CoA_hydra/iso"/>
</dbReference>
<dbReference type="PANTHER" id="PTHR43149">
    <property type="entry name" value="ENOYL-COA HYDRATASE"/>
    <property type="match status" value="1"/>
</dbReference>
<comment type="similarity">
    <text evidence="1">Belongs to the enoyl-CoA hydratase/isomerase family.</text>
</comment>
<dbReference type="EC" id="4.2.1.17" evidence="2"/>
<evidence type="ECO:0000313" key="2">
    <source>
        <dbReference type="EMBL" id="KJE78143.1"/>
    </source>
</evidence>
<gene>
    <name evidence="2" type="primary">echA81</name>
    <name evidence="2" type="ORF">FEAC_01350</name>
</gene>
<dbReference type="GeneID" id="78371491"/>
<dbReference type="InterPro" id="IPR029045">
    <property type="entry name" value="ClpP/crotonase-like_dom_sf"/>
</dbReference>
<dbReference type="PANTHER" id="PTHR43149:SF1">
    <property type="entry name" value="DELTA(3,5)-DELTA(2,4)-DIENOYL-COA ISOMERASE, MITOCHONDRIAL"/>
    <property type="match status" value="1"/>
</dbReference>
<name>A0A0D8FXZ9_9ACTN</name>
<dbReference type="Pfam" id="PF00378">
    <property type="entry name" value="ECH_1"/>
    <property type="match status" value="1"/>
</dbReference>
<comment type="caution">
    <text evidence="2">The sequence shown here is derived from an EMBL/GenBank/DDBJ whole genome shotgun (WGS) entry which is preliminary data.</text>
</comment>
<dbReference type="OrthoDB" id="4608673at2"/>
<dbReference type="PATRIC" id="fig|1121877.4.peg.144"/>
<dbReference type="GO" id="GO:0016853">
    <property type="term" value="F:isomerase activity"/>
    <property type="evidence" value="ECO:0007669"/>
    <property type="project" value="InterPro"/>
</dbReference>
<dbReference type="InterPro" id="IPR045002">
    <property type="entry name" value="Ech1-like"/>
</dbReference>
<dbReference type="RefSeq" id="WP_035388078.1">
    <property type="nucleotide sequence ID" value="NZ_JQKF01000001.1"/>
</dbReference>
<dbReference type="eggNOG" id="COG1024">
    <property type="taxonomic scope" value="Bacteria"/>
</dbReference>
<dbReference type="STRING" id="1121877.FEAC_01350"/>
<dbReference type="CDD" id="cd06558">
    <property type="entry name" value="crotonase-like"/>
    <property type="match status" value="1"/>
</dbReference>
<keyword evidence="2" id="KW-0456">Lyase</keyword>
<evidence type="ECO:0000313" key="3">
    <source>
        <dbReference type="Proteomes" id="UP000032336"/>
    </source>
</evidence>
<dbReference type="GO" id="GO:0004300">
    <property type="term" value="F:enoyl-CoA hydratase activity"/>
    <property type="evidence" value="ECO:0007669"/>
    <property type="project" value="UniProtKB-EC"/>
</dbReference>
<organism evidence="2 3">
    <name type="scientific">Ferrimicrobium acidiphilum DSM 19497</name>
    <dbReference type="NCBI Taxonomy" id="1121877"/>
    <lineage>
        <taxon>Bacteria</taxon>
        <taxon>Bacillati</taxon>
        <taxon>Actinomycetota</taxon>
        <taxon>Acidimicrobiia</taxon>
        <taxon>Acidimicrobiales</taxon>
        <taxon>Acidimicrobiaceae</taxon>
        <taxon>Ferrimicrobium</taxon>
    </lineage>
</organism>
<protein>
    <submittedName>
        <fullName evidence="2">Putative enoyl-CoA hydratase echA8</fullName>
        <ecNumber evidence="2">4.2.1.17</ecNumber>
    </submittedName>
</protein>
<dbReference type="SUPFAM" id="SSF52096">
    <property type="entry name" value="ClpP/crotonase"/>
    <property type="match status" value="1"/>
</dbReference>
<dbReference type="Proteomes" id="UP000032336">
    <property type="component" value="Unassembled WGS sequence"/>
</dbReference>
<proteinExistence type="inferred from homology"/>
<dbReference type="Gene3D" id="3.90.226.10">
    <property type="entry name" value="2-enoyl-CoA Hydratase, Chain A, domain 1"/>
    <property type="match status" value="1"/>
</dbReference>
<reference evidence="2 3" key="1">
    <citation type="submission" date="2015-01" db="EMBL/GenBank/DDBJ databases">
        <title>Draft genome of the acidophilic iron oxidizer Ferrimicrobium acidiphilum strain T23.</title>
        <authorList>
            <person name="Poehlein A."/>
            <person name="Eisen S."/>
            <person name="Schloemann M."/>
            <person name="Johnson B.D."/>
            <person name="Daniel R."/>
            <person name="Muehling M."/>
        </authorList>
    </citation>
    <scope>NUCLEOTIDE SEQUENCE [LARGE SCALE GENOMIC DNA]</scope>
    <source>
        <strain evidence="2 3">T23</strain>
    </source>
</reference>
<sequence>METLQLEIHDGIGELILNRPAKLNAMNAKFFEELPIAIEILEAESVVQVIVIRANGPHFSAGLDLYDMAPGSQKIQAAKDIEPLQRGFLALATTSKPTLAAINGYCIGGGLDLVAACDIRMASQSAIFSLREVRIGIVADLGSLALLADVMSLPTLTEIALTGRDLDANEAQRIGLVQTLCATPEELTQAVTTLARQIQANPPLAVQATKSLLVQQRTQHLLQHLQLAASNNVALMQSQDMREAINALIEKRQPHYHGN</sequence>
<evidence type="ECO:0000256" key="1">
    <source>
        <dbReference type="ARBA" id="ARBA00005254"/>
    </source>
</evidence>